<keyword evidence="4 7" id="KW-0808">Transferase</keyword>
<feature type="site" description="Transition state stabilizer" evidence="7">
    <location>
        <position position="15"/>
    </location>
</feature>
<dbReference type="InterPro" id="IPR050088">
    <property type="entry name" value="IspD/TarI_cytidylyltransf_bact"/>
</dbReference>
<dbReference type="Gene3D" id="3.90.550.10">
    <property type="entry name" value="Spore Coat Polysaccharide Biosynthesis Protein SpsA, Chain A"/>
    <property type="match status" value="1"/>
</dbReference>
<reference evidence="9" key="1">
    <citation type="submission" date="2018-12" db="EMBL/GenBank/DDBJ databases">
        <title>Complete genome sequence of an uncultured bacterium of the candidate phylum Bipolaricaulota.</title>
        <authorList>
            <person name="Kadnikov V.V."/>
            <person name="Mardanov A.V."/>
            <person name="Beletsky A.V."/>
            <person name="Frank Y.A."/>
            <person name="Karnachuk O.V."/>
            <person name="Ravin N.V."/>
        </authorList>
    </citation>
    <scope>NUCLEOTIDE SEQUENCE [LARGE SCALE GENOMIC DNA]</scope>
</reference>
<proteinExistence type="inferred from homology"/>
<dbReference type="InterPro" id="IPR001228">
    <property type="entry name" value="IspD"/>
</dbReference>
<keyword evidence="5 7" id="KW-0548">Nucleotidyltransferase</keyword>
<dbReference type="FunFam" id="3.90.550.10:FF:000003">
    <property type="entry name" value="2-C-methyl-D-erythritol 4-phosphate cytidylyltransferase"/>
    <property type="match status" value="1"/>
</dbReference>
<gene>
    <name evidence="7" type="primary">ispD</name>
    <name evidence="8" type="ORF">BIP78_1260</name>
</gene>
<dbReference type="KEGG" id="bih:BIP78_1260"/>
<dbReference type="InterPro" id="IPR029044">
    <property type="entry name" value="Nucleotide-diphossugar_trans"/>
</dbReference>
<comment type="pathway">
    <text evidence="2 7">Isoprenoid biosynthesis; isopentenyl diphosphate biosynthesis via DXP pathway; isopentenyl diphosphate from 1-deoxy-D-xylulose 5-phosphate: step 2/6.</text>
</comment>
<feature type="site" description="Positions MEP for the nucleophilic attack" evidence="7">
    <location>
        <position position="204"/>
    </location>
</feature>
<evidence type="ECO:0000256" key="2">
    <source>
        <dbReference type="ARBA" id="ARBA00004787"/>
    </source>
</evidence>
<feature type="site" description="Transition state stabilizer" evidence="7">
    <location>
        <position position="22"/>
    </location>
</feature>
<evidence type="ECO:0000256" key="7">
    <source>
        <dbReference type="HAMAP-Rule" id="MF_00108"/>
    </source>
</evidence>
<sequence>MSVSGIILAAGAGSRFGGAESKVWAPLAGRPLVAHCVAAFAASHAVDEIIVVVSARDEQRLPELAPTAMPLHPVRGGERRADSAQAGLSRARGDCVLVHDGARPLVSPDLIRRVVAAAQQHGAAVPAVHVADTVRYVEAGFLAAAVDRSGLVLVQTPQGFRRDLLAAGYAEAARRRLDLPDDAAAVLLLGHPVAVVPGDPANIKITWPGDLTLAARLLATRG</sequence>
<dbReference type="SUPFAM" id="SSF53448">
    <property type="entry name" value="Nucleotide-diphospho-sugar transferases"/>
    <property type="match status" value="1"/>
</dbReference>
<dbReference type="HAMAP" id="MF_00108">
    <property type="entry name" value="IspD"/>
    <property type="match status" value="1"/>
</dbReference>
<dbReference type="UniPathway" id="UPA00056">
    <property type="reaction ID" value="UER00093"/>
</dbReference>
<name>A0A410FVC9_BIPS1</name>
<accession>A0A410FVC9</accession>
<dbReference type="EMBL" id="CP034928">
    <property type="protein sequence ID" value="QAA77026.1"/>
    <property type="molecule type" value="Genomic_DNA"/>
</dbReference>
<dbReference type="EC" id="2.7.7.60" evidence="7"/>
<protein>
    <recommendedName>
        <fullName evidence="7">2-C-methyl-D-erythritol 4-phosphate cytidylyltransferase</fullName>
        <ecNumber evidence="7">2.7.7.60</ecNumber>
    </recommendedName>
    <alternativeName>
        <fullName evidence="7">4-diphosphocytidyl-2C-methyl-D-erythritol synthase</fullName>
    </alternativeName>
    <alternativeName>
        <fullName evidence="7">MEP cytidylyltransferase</fullName>
        <shortName evidence="7">MCT</shortName>
    </alternativeName>
</protein>
<comment type="catalytic activity">
    <reaction evidence="1 7">
        <text>2-C-methyl-D-erythritol 4-phosphate + CTP + H(+) = 4-CDP-2-C-methyl-D-erythritol + diphosphate</text>
        <dbReference type="Rhea" id="RHEA:13429"/>
        <dbReference type="ChEBI" id="CHEBI:15378"/>
        <dbReference type="ChEBI" id="CHEBI:33019"/>
        <dbReference type="ChEBI" id="CHEBI:37563"/>
        <dbReference type="ChEBI" id="CHEBI:57823"/>
        <dbReference type="ChEBI" id="CHEBI:58262"/>
        <dbReference type="EC" id="2.7.7.60"/>
    </reaction>
</comment>
<organism evidence="8 9">
    <name type="scientific">Bipolaricaulis sibiricus</name>
    <dbReference type="NCBI Taxonomy" id="2501609"/>
    <lineage>
        <taxon>Bacteria</taxon>
        <taxon>Candidatus Bipolaricaulota</taxon>
        <taxon>Candidatus Bipolaricaulia</taxon>
        <taxon>Candidatus Bipolaricaulales</taxon>
        <taxon>Candidatus Bipolaricaulaceae</taxon>
        <taxon>Candidatus Bipolaricaulis</taxon>
    </lineage>
</organism>
<comment type="function">
    <text evidence="7">Catalyzes the formation of 4-diphosphocytidyl-2-C-methyl-D-erythritol from CTP and 2-C-methyl-D-erythritol 4-phosphate (MEP).</text>
</comment>
<dbReference type="NCBIfam" id="TIGR00453">
    <property type="entry name" value="ispD"/>
    <property type="match status" value="1"/>
</dbReference>
<keyword evidence="6 7" id="KW-0414">Isoprene biosynthesis</keyword>
<dbReference type="GO" id="GO:0050518">
    <property type="term" value="F:2-C-methyl-D-erythritol 4-phosphate cytidylyltransferase activity"/>
    <property type="evidence" value="ECO:0007669"/>
    <property type="project" value="UniProtKB-UniRule"/>
</dbReference>
<evidence type="ECO:0000256" key="6">
    <source>
        <dbReference type="ARBA" id="ARBA00023229"/>
    </source>
</evidence>
<evidence type="ECO:0000313" key="8">
    <source>
        <dbReference type="EMBL" id="QAA77026.1"/>
    </source>
</evidence>
<dbReference type="Pfam" id="PF01128">
    <property type="entry name" value="IspD"/>
    <property type="match status" value="1"/>
</dbReference>
<evidence type="ECO:0000313" key="9">
    <source>
        <dbReference type="Proteomes" id="UP000287233"/>
    </source>
</evidence>
<dbReference type="PANTHER" id="PTHR32125:SF4">
    <property type="entry name" value="2-C-METHYL-D-ERYTHRITOL 4-PHOSPHATE CYTIDYLYLTRANSFERASE, CHLOROPLASTIC"/>
    <property type="match status" value="1"/>
</dbReference>
<dbReference type="InterPro" id="IPR034683">
    <property type="entry name" value="IspD/TarI"/>
</dbReference>
<evidence type="ECO:0000256" key="3">
    <source>
        <dbReference type="ARBA" id="ARBA00009789"/>
    </source>
</evidence>
<dbReference type="AlphaFoldDB" id="A0A410FVC9"/>
<feature type="site" description="Positions MEP for the nucleophilic attack" evidence="7">
    <location>
        <position position="148"/>
    </location>
</feature>
<evidence type="ECO:0000256" key="4">
    <source>
        <dbReference type="ARBA" id="ARBA00022679"/>
    </source>
</evidence>
<dbReference type="PANTHER" id="PTHR32125">
    <property type="entry name" value="2-C-METHYL-D-ERYTHRITOL 4-PHOSPHATE CYTIDYLYLTRANSFERASE, CHLOROPLASTIC"/>
    <property type="match status" value="1"/>
</dbReference>
<dbReference type="PROSITE" id="PS01295">
    <property type="entry name" value="ISPD"/>
    <property type="match status" value="1"/>
</dbReference>
<evidence type="ECO:0000256" key="5">
    <source>
        <dbReference type="ARBA" id="ARBA00022695"/>
    </source>
</evidence>
<dbReference type="InterPro" id="IPR018294">
    <property type="entry name" value="ISPD_synthase_CS"/>
</dbReference>
<dbReference type="CDD" id="cd02516">
    <property type="entry name" value="CDP-ME_synthetase"/>
    <property type="match status" value="1"/>
</dbReference>
<evidence type="ECO:0000256" key="1">
    <source>
        <dbReference type="ARBA" id="ARBA00001282"/>
    </source>
</evidence>
<comment type="similarity">
    <text evidence="3 7">Belongs to the IspD/TarI cytidylyltransferase family. IspD subfamily.</text>
</comment>
<dbReference type="Proteomes" id="UP000287233">
    <property type="component" value="Chromosome"/>
</dbReference>
<dbReference type="GO" id="GO:0019288">
    <property type="term" value="P:isopentenyl diphosphate biosynthetic process, methylerythritol 4-phosphate pathway"/>
    <property type="evidence" value="ECO:0007669"/>
    <property type="project" value="UniProtKB-UniRule"/>
</dbReference>